<organism evidence="1 2">
    <name type="scientific">Limnohabitans radicicola</name>
    <dbReference type="NCBI Taxonomy" id="2771427"/>
    <lineage>
        <taxon>Bacteria</taxon>
        <taxon>Pseudomonadati</taxon>
        <taxon>Pseudomonadota</taxon>
        <taxon>Betaproteobacteria</taxon>
        <taxon>Burkholderiales</taxon>
        <taxon>Comamonadaceae</taxon>
        <taxon>Limnohabitans</taxon>
    </lineage>
</organism>
<reference evidence="1" key="1">
    <citation type="submission" date="2020-09" db="EMBL/GenBank/DDBJ databases">
        <title>Genome seq and assembly of Limnohabitants sp.</title>
        <authorList>
            <person name="Chhetri G."/>
        </authorList>
    </citation>
    <scope>NUCLEOTIDE SEQUENCE</scope>
    <source>
        <strain evidence="1">JUR4</strain>
    </source>
</reference>
<evidence type="ECO:0000313" key="2">
    <source>
        <dbReference type="Proteomes" id="UP000647424"/>
    </source>
</evidence>
<comment type="caution">
    <text evidence="1">The sequence shown here is derived from an EMBL/GenBank/DDBJ whole genome shotgun (WGS) entry which is preliminary data.</text>
</comment>
<keyword evidence="2" id="KW-1185">Reference proteome</keyword>
<dbReference type="AlphaFoldDB" id="A0A927FFJ9"/>
<name>A0A927FFJ9_9BURK</name>
<protein>
    <submittedName>
        <fullName evidence="1">Uncharacterized protein</fullName>
    </submittedName>
</protein>
<dbReference type="Proteomes" id="UP000647424">
    <property type="component" value="Unassembled WGS sequence"/>
</dbReference>
<proteinExistence type="predicted"/>
<evidence type="ECO:0000313" key="1">
    <source>
        <dbReference type="EMBL" id="MBD8049751.1"/>
    </source>
</evidence>
<sequence length="178" mass="19090">MKPSVARTALAATLVAVALSHVEWSRADNGHLLLVDGRPVDVQGWLANQLNRVRRDCKSVQAMRGEDATLQAALQTLKAYSPPASHSARVAGALTSEGWMLLEVEFDTLLPAVVLMQQTGTEWVLAPRGVWSGQTHPWLAAPLIRAYLSGQVATAPPQLLACFDPQSSALNPQQGGVH</sequence>
<gene>
    <name evidence="1" type="ORF">IC609_04275</name>
</gene>
<accession>A0A927FFJ9</accession>
<dbReference type="RefSeq" id="WP_191818199.1">
    <property type="nucleotide sequence ID" value="NZ_JACYFT010000001.1"/>
</dbReference>
<dbReference type="EMBL" id="JACYFT010000001">
    <property type="protein sequence ID" value="MBD8049751.1"/>
    <property type="molecule type" value="Genomic_DNA"/>
</dbReference>